<sequence>MDMTGCQDLGLGFYNFDPMCQVTTHSEILRKPILSQQRRICVNSRHESHYFGEPSPWLSDLELAGIWSFGPQL</sequence>
<protein>
    <submittedName>
        <fullName evidence="1">Uncharacterized protein</fullName>
    </submittedName>
</protein>
<keyword evidence="2" id="KW-1185">Reference proteome</keyword>
<reference evidence="1 2" key="1">
    <citation type="submission" date="2016-06" db="EMBL/GenBank/DDBJ databases">
        <title>The Draft Genome Sequence and Annotation of the Desert Woodrat Neotoma lepida.</title>
        <authorList>
            <person name="Campbell M."/>
            <person name="Oakeson K.F."/>
            <person name="Yandell M."/>
            <person name="Halpert J.R."/>
            <person name="Dearing D."/>
        </authorList>
    </citation>
    <scope>NUCLEOTIDE SEQUENCE [LARGE SCALE GENOMIC DNA]</scope>
    <source>
        <strain evidence="1">417</strain>
        <tissue evidence="1">Liver</tissue>
    </source>
</reference>
<evidence type="ECO:0000313" key="1">
    <source>
        <dbReference type="EMBL" id="OBS72084.1"/>
    </source>
</evidence>
<accession>A0A1A6H1E6</accession>
<comment type="caution">
    <text evidence="1">The sequence shown here is derived from an EMBL/GenBank/DDBJ whole genome shotgun (WGS) entry which is preliminary data.</text>
</comment>
<organism evidence="1 2">
    <name type="scientific">Neotoma lepida</name>
    <name type="common">Desert woodrat</name>
    <dbReference type="NCBI Taxonomy" id="56216"/>
    <lineage>
        <taxon>Eukaryota</taxon>
        <taxon>Metazoa</taxon>
        <taxon>Chordata</taxon>
        <taxon>Craniata</taxon>
        <taxon>Vertebrata</taxon>
        <taxon>Euteleostomi</taxon>
        <taxon>Mammalia</taxon>
        <taxon>Eutheria</taxon>
        <taxon>Euarchontoglires</taxon>
        <taxon>Glires</taxon>
        <taxon>Rodentia</taxon>
        <taxon>Myomorpha</taxon>
        <taxon>Muroidea</taxon>
        <taxon>Cricetidae</taxon>
        <taxon>Neotominae</taxon>
        <taxon>Neotoma</taxon>
    </lineage>
</organism>
<evidence type="ECO:0000313" key="2">
    <source>
        <dbReference type="Proteomes" id="UP000092124"/>
    </source>
</evidence>
<name>A0A1A6H1E6_NEOLE</name>
<gene>
    <name evidence="1" type="ORF">A6R68_13339</name>
</gene>
<feature type="non-terminal residue" evidence="1">
    <location>
        <position position="73"/>
    </location>
</feature>
<proteinExistence type="predicted"/>
<dbReference type="AlphaFoldDB" id="A0A1A6H1E6"/>
<dbReference type="Proteomes" id="UP000092124">
    <property type="component" value="Unassembled WGS sequence"/>
</dbReference>
<dbReference type="EMBL" id="LZPO01055201">
    <property type="protein sequence ID" value="OBS72084.1"/>
    <property type="molecule type" value="Genomic_DNA"/>
</dbReference>